<dbReference type="Proteomes" id="UP000886162">
    <property type="component" value="Unassembled WGS sequence"/>
</dbReference>
<proteinExistence type="predicted"/>
<protein>
    <recommendedName>
        <fullName evidence="3">Doubled CXXCH motif domain-containing protein</fullName>
    </recommendedName>
</protein>
<evidence type="ECO:0000313" key="2">
    <source>
        <dbReference type="EMBL" id="HDR46226.1"/>
    </source>
</evidence>
<dbReference type="EMBL" id="DSDO01000057">
    <property type="protein sequence ID" value="HDR46226.1"/>
    <property type="molecule type" value="Genomic_DNA"/>
</dbReference>
<evidence type="ECO:0008006" key="3">
    <source>
        <dbReference type="Google" id="ProtNLM"/>
    </source>
</evidence>
<gene>
    <name evidence="2" type="ORF">ENN94_00835</name>
</gene>
<keyword evidence="1" id="KW-0732">Signal</keyword>
<evidence type="ECO:0000256" key="1">
    <source>
        <dbReference type="SAM" id="SignalP"/>
    </source>
</evidence>
<sequence length="109" mass="11475">MKNRDRKISVIFAAIATLTAVLLAGPAWSAVTGDCVNCHTMHNSQDGSAIEFNNQLNEEPNARLLKTDCVGCHSNPAGSETILMLGDSRIPIVYNPGGGVVYPSDGSTS</sequence>
<dbReference type="SUPFAM" id="SSF48695">
    <property type="entry name" value="Multiheme cytochromes"/>
    <property type="match status" value="1"/>
</dbReference>
<organism evidence="2">
    <name type="scientific">Geoalkalibacter subterraneus</name>
    <dbReference type="NCBI Taxonomy" id="483547"/>
    <lineage>
        <taxon>Bacteria</taxon>
        <taxon>Pseudomonadati</taxon>
        <taxon>Thermodesulfobacteriota</taxon>
        <taxon>Desulfuromonadia</taxon>
        <taxon>Desulfuromonadales</taxon>
        <taxon>Geoalkalibacteraceae</taxon>
        <taxon>Geoalkalibacter</taxon>
    </lineage>
</organism>
<feature type="non-terminal residue" evidence="2">
    <location>
        <position position="109"/>
    </location>
</feature>
<name>A0A831LDI4_9BACT</name>
<feature type="signal peptide" evidence="1">
    <location>
        <begin position="1"/>
        <end position="29"/>
    </location>
</feature>
<dbReference type="InterPro" id="IPR036280">
    <property type="entry name" value="Multihaem_cyt_sf"/>
</dbReference>
<reference evidence="2" key="1">
    <citation type="journal article" date="2020" name="mSystems">
        <title>Genome- and Community-Level Interaction Insights into Carbon Utilization and Element Cycling Functions of Hydrothermarchaeota in Hydrothermal Sediment.</title>
        <authorList>
            <person name="Zhou Z."/>
            <person name="Liu Y."/>
            <person name="Xu W."/>
            <person name="Pan J."/>
            <person name="Luo Z.H."/>
            <person name="Li M."/>
        </authorList>
    </citation>
    <scope>NUCLEOTIDE SEQUENCE [LARGE SCALE GENOMIC DNA]</scope>
    <source>
        <strain evidence="2">SpSt-1220</strain>
    </source>
</reference>
<dbReference type="AlphaFoldDB" id="A0A831LDI4"/>
<accession>A0A831LDI4</accession>
<feature type="chain" id="PRO_5032757477" description="Doubled CXXCH motif domain-containing protein" evidence="1">
    <location>
        <begin position="30"/>
        <end position="109"/>
    </location>
</feature>
<comment type="caution">
    <text evidence="2">The sequence shown here is derived from an EMBL/GenBank/DDBJ whole genome shotgun (WGS) entry which is preliminary data.</text>
</comment>